<dbReference type="EMBL" id="JANPWB010000013">
    <property type="protein sequence ID" value="KAJ1110820.1"/>
    <property type="molecule type" value="Genomic_DNA"/>
</dbReference>
<dbReference type="AlphaFoldDB" id="A0AAV7N464"/>
<protein>
    <submittedName>
        <fullName evidence="1">Uncharacterized protein</fullName>
    </submittedName>
</protein>
<dbReference type="Proteomes" id="UP001066276">
    <property type="component" value="Chromosome 9"/>
</dbReference>
<accession>A0AAV7N464</accession>
<comment type="caution">
    <text evidence="1">The sequence shown here is derived from an EMBL/GenBank/DDBJ whole genome shotgun (WGS) entry which is preliminary data.</text>
</comment>
<keyword evidence="2" id="KW-1185">Reference proteome</keyword>
<evidence type="ECO:0000313" key="2">
    <source>
        <dbReference type="Proteomes" id="UP001066276"/>
    </source>
</evidence>
<sequence>MGPRCRQSVTSDHGDSFYRPDRFTLPVTMKVEAALQRYALSDSRFAKSRLAELVMVRCIRRPATSADMCADSGEVLF</sequence>
<evidence type="ECO:0000313" key="1">
    <source>
        <dbReference type="EMBL" id="KAJ1110820.1"/>
    </source>
</evidence>
<organism evidence="1 2">
    <name type="scientific">Pleurodeles waltl</name>
    <name type="common">Iberian ribbed newt</name>
    <dbReference type="NCBI Taxonomy" id="8319"/>
    <lineage>
        <taxon>Eukaryota</taxon>
        <taxon>Metazoa</taxon>
        <taxon>Chordata</taxon>
        <taxon>Craniata</taxon>
        <taxon>Vertebrata</taxon>
        <taxon>Euteleostomi</taxon>
        <taxon>Amphibia</taxon>
        <taxon>Batrachia</taxon>
        <taxon>Caudata</taxon>
        <taxon>Salamandroidea</taxon>
        <taxon>Salamandridae</taxon>
        <taxon>Pleurodelinae</taxon>
        <taxon>Pleurodeles</taxon>
    </lineage>
</organism>
<name>A0AAV7N464_PLEWA</name>
<reference evidence="1" key="1">
    <citation type="journal article" date="2022" name="bioRxiv">
        <title>Sequencing and chromosome-scale assembly of the giantPleurodeles waltlgenome.</title>
        <authorList>
            <person name="Brown T."/>
            <person name="Elewa A."/>
            <person name="Iarovenko S."/>
            <person name="Subramanian E."/>
            <person name="Araus A.J."/>
            <person name="Petzold A."/>
            <person name="Susuki M."/>
            <person name="Suzuki K.-i.T."/>
            <person name="Hayashi T."/>
            <person name="Toyoda A."/>
            <person name="Oliveira C."/>
            <person name="Osipova E."/>
            <person name="Leigh N.D."/>
            <person name="Simon A."/>
            <person name="Yun M.H."/>
        </authorList>
    </citation>
    <scope>NUCLEOTIDE SEQUENCE</scope>
    <source>
        <strain evidence="1">20211129_DDA</strain>
        <tissue evidence="1">Liver</tissue>
    </source>
</reference>
<proteinExistence type="predicted"/>
<gene>
    <name evidence="1" type="ORF">NDU88_008166</name>
</gene>